<proteinExistence type="predicted"/>
<evidence type="ECO:0000313" key="1">
    <source>
        <dbReference type="EMBL" id="ACF44689.1"/>
    </source>
</evidence>
<dbReference type="EMBL" id="CP001110">
    <property type="protein sequence ID" value="ACF44689.1"/>
    <property type="molecule type" value="Genomic_DNA"/>
</dbReference>
<protein>
    <recommendedName>
        <fullName evidence="3">Antitoxin</fullName>
    </recommendedName>
</protein>
<dbReference type="eggNOG" id="COG5304">
    <property type="taxonomic scope" value="Bacteria"/>
</dbReference>
<dbReference type="STRING" id="324925.Ppha_2515"/>
<dbReference type="HOGENOM" id="CLU_171731_0_0_10"/>
<evidence type="ECO:0000313" key="2">
    <source>
        <dbReference type="Proteomes" id="UP000002724"/>
    </source>
</evidence>
<organism evidence="1 2">
    <name type="scientific">Pelodictyon phaeoclathratiforme (strain DSM 5477 / BU-1)</name>
    <dbReference type="NCBI Taxonomy" id="324925"/>
    <lineage>
        <taxon>Bacteria</taxon>
        <taxon>Pseudomonadati</taxon>
        <taxon>Chlorobiota</taxon>
        <taxon>Chlorobiia</taxon>
        <taxon>Chlorobiales</taxon>
        <taxon>Chlorobiaceae</taxon>
        <taxon>Chlorobium/Pelodictyon group</taxon>
        <taxon>Pelodictyon</taxon>
    </lineage>
</organism>
<dbReference type="Proteomes" id="UP000002724">
    <property type="component" value="Chromosome"/>
</dbReference>
<sequence>MMAKLTKEDKEILDSFEKGEWVPVPDLSKRRKELAEYAGNSLKKDKRLNIRISERDLTELQRKAIKEGLPYQTYVASIIHKFINGTLVDGTAKEVQNRR</sequence>
<dbReference type="KEGG" id="pph:Ppha_2515"/>
<gene>
    <name evidence="1" type="ordered locus">Ppha_2515</name>
</gene>
<keyword evidence="2" id="KW-1185">Reference proteome</keyword>
<dbReference type="AlphaFoldDB" id="B4SFB0"/>
<evidence type="ECO:0008006" key="3">
    <source>
        <dbReference type="Google" id="ProtNLM"/>
    </source>
</evidence>
<name>B4SFB0_PELPB</name>
<accession>B4SFB0</accession>
<reference evidence="1 2" key="1">
    <citation type="submission" date="2008-06" db="EMBL/GenBank/DDBJ databases">
        <title>Complete sequence of Pelodictyon phaeoclathratiforme BU-1.</title>
        <authorList>
            <consortium name="US DOE Joint Genome Institute"/>
            <person name="Lucas S."/>
            <person name="Copeland A."/>
            <person name="Lapidus A."/>
            <person name="Glavina del Rio T."/>
            <person name="Dalin E."/>
            <person name="Tice H."/>
            <person name="Bruce D."/>
            <person name="Goodwin L."/>
            <person name="Pitluck S."/>
            <person name="Schmutz J."/>
            <person name="Larimer F."/>
            <person name="Land M."/>
            <person name="Hauser L."/>
            <person name="Kyrpides N."/>
            <person name="Mikhailova N."/>
            <person name="Liu Z."/>
            <person name="Li T."/>
            <person name="Zhao F."/>
            <person name="Overmann J."/>
            <person name="Bryant D.A."/>
            <person name="Richardson P."/>
        </authorList>
    </citation>
    <scope>NUCLEOTIDE SEQUENCE [LARGE SCALE GENOMIC DNA]</scope>
    <source>
        <strain evidence="2">DSM 5477 / BU-1</strain>
    </source>
</reference>